<evidence type="ECO:0000256" key="6">
    <source>
        <dbReference type="ARBA" id="ARBA00023163"/>
    </source>
</evidence>
<keyword evidence="4 7" id="KW-0731">Sigma factor</keyword>
<evidence type="ECO:0000256" key="5">
    <source>
        <dbReference type="ARBA" id="ARBA00023125"/>
    </source>
</evidence>
<dbReference type="Gene3D" id="1.20.120.1810">
    <property type="match status" value="1"/>
</dbReference>
<dbReference type="Pfam" id="PF04542">
    <property type="entry name" value="Sigma70_r2"/>
    <property type="match status" value="1"/>
</dbReference>
<dbReference type="PIRSF" id="PIRSF000770">
    <property type="entry name" value="RNA_pol_sigma-SigE/K"/>
    <property type="match status" value="1"/>
</dbReference>
<dbReference type="PANTHER" id="PTHR30376:SF3">
    <property type="entry name" value="RNA POLYMERASE SIGMA FACTOR RPOH"/>
    <property type="match status" value="1"/>
</dbReference>
<evidence type="ECO:0000256" key="1">
    <source>
        <dbReference type="ARBA" id="ARBA00007788"/>
    </source>
</evidence>
<dbReference type="PROSITE" id="PS00716">
    <property type="entry name" value="SIGMA70_2"/>
    <property type="match status" value="1"/>
</dbReference>
<keyword evidence="6 7" id="KW-0804">Transcription</keyword>
<dbReference type="CDD" id="cd06171">
    <property type="entry name" value="Sigma70_r4"/>
    <property type="match status" value="1"/>
</dbReference>
<dbReference type="RefSeq" id="WP_249294230.1">
    <property type="nucleotide sequence ID" value="NZ_JACRSV010000001.1"/>
</dbReference>
<protein>
    <recommendedName>
        <fullName evidence="7">RNA polymerase sigma factor</fullName>
    </recommendedName>
</protein>
<dbReference type="InterPro" id="IPR014284">
    <property type="entry name" value="RNA_pol_sigma-70_dom"/>
</dbReference>
<dbReference type="Gene3D" id="1.10.10.10">
    <property type="entry name" value="Winged helix-like DNA-binding domain superfamily/Winged helix DNA-binding domain"/>
    <property type="match status" value="1"/>
</dbReference>
<evidence type="ECO:0000256" key="3">
    <source>
        <dbReference type="ARBA" id="ARBA00023015"/>
    </source>
</evidence>
<keyword evidence="2" id="KW-0749">Sporulation</keyword>
<dbReference type="GO" id="GO:0030435">
    <property type="term" value="P:sporulation resulting in formation of a cellular spore"/>
    <property type="evidence" value="ECO:0007669"/>
    <property type="project" value="UniProtKB-KW"/>
</dbReference>
<name>A0A926E501_9FIRM</name>
<dbReference type="InterPro" id="IPR013325">
    <property type="entry name" value="RNA_pol_sigma_r2"/>
</dbReference>
<dbReference type="NCBIfam" id="NF004471">
    <property type="entry name" value="PRK05803.1"/>
    <property type="match status" value="1"/>
</dbReference>
<dbReference type="InterPro" id="IPR000943">
    <property type="entry name" value="RNA_pol_sigma70"/>
</dbReference>
<evidence type="ECO:0000256" key="7">
    <source>
        <dbReference type="RuleBase" id="RU362124"/>
    </source>
</evidence>
<proteinExistence type="inferred from homology"/>
<dbReference type="SUPFAM" id="SSF88946">
    <property type="entry name" value="Sigma2 domain of RNA polymerase sigma factors"/>
    <property type="match status" value="1"/>
</dbReference>
<dbReference type="EMBL" id="JACRSV010000001">
    <property type="protein sequence ID" value="MBC8559331.1"/>
    <property type="molecule type" value="Genomic_DNA"/>
</dbReference>
<comment type="similarity">
    <text evidence="1 7">Belongs to the sigma-70 factor family.</text>
</comment>
<comment type="function">
    <text evidence="7">Sigma factors are initiation factors that promote the attachment of RNA polymerase to specific initiation sites and are then released.</text>
</comment>
<dbReference type="InterPro" id="IPR013324">
    <property type="entry name" value="RNA_pol_sigma_r3/r4-like"/>
</dbReference>
<dbReference type="AlphaFoldDB" id="A0A926E501"/>
<dbReference type="PROSITE" id="PS50943">
    <property type="entry name" value="HTH_CROC1"/>
    <property type="match status" value="1"/>
</dbReference>
<dbReference type="PROSITE" id="PS00715">
    <property type="entry name" value="SIGMA70_1"/>
    <property type="match status" value="1"/>
</dbReference>
<sequence>MFSELLSYVMSHLLFFALHLERQNHFPKPLSPAKEQECFQKAANGDLEARNELIEHNLRLVAHIVKKYSTSGCDQEDLLSIGTIGLIKAVSTFSYDKGSKFATYASRCIDNEILMHFRSLKKTSGDLYMNDPIETDKDGNPLTLLDLIADDTNVVDIIDLKMKSEELYRHIRESLEPREQTIIEMRYGLHGKKPLTQREIAKKLQISRSYVSRIEKKALETLKECFPEQF</sequence>
<feature type="domain" description="HTH cro/C1-type" evidence="8">
    <location>
        <begin position="195"/>
        <end position="216"/>
    </location>
</feature>
<dbReference type="InterPro" id="IPR001387">
    <property type="entry name" value="Cro/C1-type_HTH"/>
</dbReference>
<dbReference type="InterPro" id="IPR050813">
    <property type="entry name" value="Sigma-70_Factor"/>
</dbReference>
<dbReference type="GO" id="GO:0003677">
    <property type="term" value="F:DNA binding"/>
    <property type="evidence" value="ECO:0007669"/>
    <property type="project" value="UniProtKB-KW"/>
</dbReference>
<dbReference type="InterPro" id="IPR007627">
    <property type="entry name" value="RNA_pol_sigma70_r2"/>
</dbReference>
<keyword evidence="3 7" id="KW-0805">Transcription regulation</keyword>
<dbReference type="NCBIfam" id="TIGR02937">
    <property type="entry name" value="sigma70-ECF"/>
    <property type="match status" value="1"/>
</dbReference>
<dbReference type="SUPFAM" id="SSF88659">
    <property type="entry name" value="Sigma3 and sigma4 domains of RNA polymerase sigma factors"/>
    <property type="match status" value="1"/>
</dbReference>
<evidence type="ECO:0000313" key="10">
    <source>
        <dbReference type="Proteomes" id="UP000610760"/>
    </source>
</evidence>
<dbReference type="GO" id="GO:0016987">
    <property type="term" value="F:sigma factor activity"/>
    <property type="evidence" value="ECO:0007669"/>
    <property type="project" value="UniProtKB-KW"/>
</dbReference>
<dbReference type="PANTHER" id="PTHR30376">
    <property type="entry name" value="SIGMA FACTOR RPOH HEAT SHOCK RELATED"/>
    <property type="match status" value="1"/>
</dbReference>
<evidence type="ECO:0000259" key="8">
    <source>
        <dbReference type="PROSITE" id="PS50943"/>
    </source>
</evidence>
<reference evidence="9" key="1">
    <citation type="submission" date="2020-08" db="EMBL/GenBank/DDBJ databases">
        <title>Genome public.</title>
        <authorList>
            <person name="Liu C."/>
            <person name="Sun Q."/>
        </authorList>
    </citation>
    <scope>NUCLEOTIDE SEQUENCE</scope>
    <source>
        <strain evidence="9">NSJ-33</strain>
    </source>
</reference>
<evidence type="ECO:0000256" key="4">
    <source>
        <dbReference type="ARBA" id="ARBA00023082"/>
    </source>
</evidence>
<dbReference type="GO" id="GO:0006352">
    <property type="term" value="P:DNA-templated transcription initiation"/>
    <property type="evidence" value="ECO:0007669"/>
    <property type="project" value="InterPro"/>
</dbReference>
<organism evidence="9 10">
    <name type="scientific">Fumia xinanensis</name>
    <dbReference type="NCBI Taxonomy" id="2763659"/>
    <lineage>
        <taxon>Bacteria</taxon>
        <taxon>Bacillati</taxon>
        <taxon>Bacillota</taxon>
        <taxon>Clostridia</taxon>
        <taxon>Eubacteriales</taxon>
        <taxon>Oscillospiraceae</taxon>
        <taxon>Fumia</taxon>
    </lineage>
</organism>
<evidence type="ECO:0000256" key="2">
    <source>
        <dbReference type="ARBA" id="ARBA00022969"/>
    </source>
</evidence>
<dbReference type="InterPro" id="IPR007630">
    <property type="entry name" value="RNA_pol_sigma70_r4"/>
</dbReference>
<comment type="caution">
    <text evidence="9">The sequence shown here is derived from an EMBL/GenBank/DDBJ whole genome shotgun (WGS) entry which is preliminary data.</text>
</comment>
<dbReference type="PRINTS" id="PR00046">
    <property type="entry name" value="SIGMA70FCT"/>
</dbReference>
<dbReference type="Proteomes" id="UP000610760">
    <property type="component" value="Unassembled WGS sequence"/>
</dbReference>
<dbReference type="InterPro" id="IPR036388">
    <property type="entry name" value="WH-like_DNA-bd_sf"/>
</dbReference>
<keyword evidence="10" id="KW-1185">Reference proteome</keyword>
<dbReference type="Pfam" id="PF04545">
    <property type="entry name" value="Sigma70_r4"/>
    <property type="match status" value="1"/>
</dbReference>
<keyword evidence="5 7" id="KW-0238">DNA-binding</keyword>
<evidence type="ECO:0000313" key="9">
    <source>
        <dbReference type="EMBL" id="MBC8559331.1"/>
    </source>
</evidence>
<gene>
    <name evidence="9" type="primary">sigK</name>
    <name evidence="9" type="ORF">H8710_04520</name>
</gene>
<accession>A0A926E501</accession>